<dbReference type="Proteomes" id="UP000244855">
    <property type="component" value="Unassembled WGS sequence"/>
</dbReference>
<gene>
    <name evidence="3" type="ORF">DM02DRAFT_478741</name>
</gene>
<dbReference type="EMBL" id="KZ806225">
    <property type="protein sequence ID" value="PVH90560.1"/>
    <property type="molecule type" value="Genomic_DNA"/>
</dbReference>
<reference evidence="3 4" key="1">
    <citation type="journal article" date="2018" name="Sci. Rep.">
        <title>Comparative genomics provides insights into the lifestyle and reveals functional heterogeneity of dark septate endophytic fungi.</title>
        <authorList>
            <person name="Knapp D.G."/>
            <person name="Nemeth J.B."/>
            <person name="Barry K."/>
            <person name="Hainaut M."/>
            <person name="Henrissat B."/>
            <person name="Johnson J."/>
            <person name="Kuo A."/>
            <person name="Lim J.H.P."/>
            <person name="Lipzen A."/>
            <person name="Nolan M."/>
            <person name="Ohm R.A."/>
            <person name="Tamas L."/>
            <person name="Grigoriev I.V."/>
            <person name="Spatafora J.W."/>
            <person name="Nagy L.G."/>
            <person name="Kovacs G.M."/>
        </authorList>
    </citation>
    <scope>NUCLEOTIDE SEQUENCE [LARGE SCALE GENOMIC DNA]</scope>
    <source>
        <strain evidence="3 4">DSE2036</strain>
    </source>
</reference>
<dbReference type="OrthoDB" id="3942738at2759"/>
<dbReference type="InterPro" id="IPR009057">
    <property type="entry name" value="Homeodomain-like_sf"/>
</dbReference>
<name>A0A2V1CXU7_9PLEO</name>
<dbReference type="Pfam" id="PF03221">
    <property type="entry name" value="HTH_Tnp_Tc5"/>
    <property type="match status" value="1"/>
</dbReference>
<dbReference type="InterPro" id="IPR006600">
    <property type="entry name" value="HTH_CenpB_DNA-bd_dom"/>
</dbReference>
<dbReference type="SUPFAM" id="SSF46689">
    <property type="entry name" value="Homeodomain-like"/>
    <property type="match status" value="1"/>
</dbReference>
<organism evidence="3 4">
    <name type="scientific">Periconia macrospinosa</name>
    <dbReference type="NCBI Taxonomy" id="97972"/>
    <lineage>
        <taxon>Eukaryota</taxon>
        <taxon>Fungi</taxon>
        <taxon>Dikarya</taxon>
        <taxon>Ascomycota</taxon>
        <taxon>Pezizomycotina</taxon>
        <taxon>Dothideomycetes</taxon>
        <taxon>Pleosporomycetidae</taxon>
        <taxon>Pleosporales</taxon>
        <taxon>Massarineae</taxon>
        <taxon>Periconiaceae</taxon>
        <taxon>Periconia</taxon>
    </lineage>
</organism>
<sequence>MAPINDAIEEIESHGSAGGWSYRKIAKKYGVARESLRRLHQGKSVPMEEQKLQRRKLTPQQELELVKYIEDLTAHRLPPTRKMIQNFASSIAKEPVSESWVTRFLNRNQSTITPHWATGMDRVRHQADSGDK</sequence>
<evidence type="ECO:0000256" key="1">
    <source>
        <dbReference type="ARBA" id="ARBA00023125"/>
    </source>
</evidence>
<keyword evidence="4" id="KW-1185">Reference proteome</keyword>
<dbReference type="PROSITE" id="PS51253">
    <property type="entry name" value="HTH_CENPB"/>
    <property type="match status" value="1"/>
</dbReference>
<dbReference type="GO" id="GO:0003677">
    <property type="term" value="F:DNA binding"/>
    <property type="evidence" value="ECO:0007669"/>
    <property type="project" value="UniProtKB-KW"/>
</dbReference>
<evidence type="ECO:0000259" key="2">
    <source>
        <dbReference type="PROSITE" id="PS51253"/>
    </source>
</evidence>
<feature type="non-terminal residue" evidence="3">
    <location>
        <position position="132"/>
    </location>
</feature>
<dbReference type="SMART" id="SM00674">
    <property type="entry name" value="CENPB"/>
    <property type="match status" value="1"/>
</dbReference>
<accession>A0A2V1CXU7</accession>
<protein>
    <recommendedName>
        <fullName evidence="2">HTH CENPB-type domain-containing protein</fullName>
    </recommendedName>
</protein>
<evidence type="ECO:0000313" key="3">
    <source>
        <dbReference type="EMBL" id="PVH90560.1"/>
    </source>
</evidence>
<proteinExistence type="predicted"/>
<keyword evidence="1" id="KW-0238">DNA-binding</keyword>
<evidence type="ECO:0000313" key="4">
    <source>
        <dbReference type="Proteomes" id="UP000244855"/>
    </source>
</evidence>
<dbReference type="AlphaFoldDB" id="A0A2V1CXU7"/>
<feature type="domain" description="HTH CENPB-type" evidence="2">
    <location>
        <begin position="49"/>
        <end position="114"/>
    </location>
</feature>